<dbReference type="SUPFAM" id="SSF90123">
    <property type="entry name" value="ABC transporter transmembrane region"/>
    <property type="match status" value="1"/>
</dbReference>
<dbReference type="InterPro" id="IPR003439">
    <property type="entry name" value="ABC_transporter-like_ATP-bd"/>
</dbReference>
<feature type="transmembrane region" description="Helical" evidence="7">
    <location>
        <begin position="62"/>
        <end position="89"/>
    </location>
</feature>
<keyword evidence="11" id="KW-1185">Reference proteome</keyword>
<evidence type="ECO:0000256" key="2">
    <source>
        <dbReference type="ARBA" id="ARBA00022692"/>
    </source>
</evidence>
<dbReference type="GO" id="GO:0005524">
    <property type="term" value="F:ATP binding"/>
    <property type="evidence" value="ECO:0007669"/>
    <property type="project" value="UniProtKB-KW"/>
</dbReference>
<evidence type="ECO:0000313" key="11">
    <source>
        <dbReference type="Proteomes" id="UP001501170"/>
    </source>
</evidence>
<evidence type="ECO:0000256" key="1">
    <source>
        <dbReference type="ARBA" id="ARBA00004651"/>
    </source>
</evidence>
<dbReference type="Pfam" id="PF00005">
    <property type="entry name" value="ABC_tran"/>
    <property type="match status" value="1"/>
</dbReference>
<dbReference type="PROSITE" id="PS50893">
    <property type="entry name" value="ABC_TRANSPORTER_2"/>
    <property type="match status" value="1"/>
</dbReference>
<dbReference type="SMART" id="SM00382">
    <property type="entry name" value="AAA"/>
    <property type="match status" value="1"/>
</dbReference>
<dbReference type="Pfam" id="PF00664">
    <property type="entry name" value="ABC_membrane"/>
    <property type="match status" value="1"/>
</dbReference>
<keyword evidence="2 7" id="KW-0812">Transmembrane</keyword>
<accession>A0ABP5UJA6</accession>
<organism evidence="10 11">
    <name type="scientific">Gordonia cholesterolivorans</name>
    <dbReference type="NCBI Taxonomy" id="559625"/>
    <lineage>
        <taxon>Bacteria</taxon>
        <taxon>Bacillati</taxon>
        <taxon>Actinomycetota</taxon>
        <taxon>Actinomycetes</taxon>
        <taxon>Mycobacteriales</taxon>
        <taxon>Gordoniaceae</taxon>
        <taxon>Gordonia</taxon>
    </lineage>
</organism>
<feature type="domain" description="ABC transmembrane type-1" evidence="9">
    <location>
        <begin position="23"/>
        <end position="305"/>
    </location>
</feature>
<comment type="subcellular location">
    <subcellularLocation>
        <location evidence="1">Cell membrane</location>
        <topology evidence="1">Multi-pass membrane protein</topology>
    </subcellularLocation>
</comment>
<dbReference type="Proteomes" id="UP001501170">
    <property type="component" value="Unassembled WGS sequence"/>
</dbReference>
<gene>
    <name evidence="10" type="ORF">GCM10009855_22420</name>
</gene>
<dbReference type="InterPro" id="IPR027417">
    <property type="entry name" value="P-loop_NTPase"/>
</dbReference>
<name>A0ABP5UJA6_9ACTN</name>
<dbReference type="InterPro" id="IPR017871">
    <property type="entry name" value="ABC_transporter-like_CS"/>
</dbReference>
<dbReference type="RefSeq" id="WP_278125019.1">
    <property type="nucleotide sequence ID" value="NZ_BAAARB010000011.1"/>
</dbReference>
<dbReference type="Gene3D" id="3.40.50.300">
    <property type="entry name" value="P-loop containing nucleotide triphosphate hydrolases"/>
    <property type="match status" value="1"/>
</dbReference>
<evidence type="ECO:0000259" key="8">
    <source>
        <dbReference type="PROSITE" id="PS50893"/>
    </source>
</evidence>
<keyword evidence="5 7" id="KW-1133">Transmembrane helix</keyword>
<comment type="caution">
    <text evidence="10">The sequence shown here is derived from an EMBL/GenBank/DDBJ whole genome shotgun (WGS) entry which is preliminary data.</text>
</comment>
<evidence type="ECO:0000256" key="6">
    <source>
        <dbReference type="ARBA" id="ARBA00023136"/>
    </source>
</evidence>
<feature type="domain" description="ABC transporter" evidence="8">
    <location>
        <begin position="339"/>
        <end position="573"/>
    </location>
</feature>
<protein>
    <submittedName>
        <fullName evidence="10">ABC transporter ATP-binding protein</fullName>
    </submittedName>
</protein>
<evidence type="ECO:0000313" key="10">
    <source>
        <dbReference type="EMBL" id="GAA2381859.1"/>
    </source>
</evidence>
<evidence type="ECO:0000256" key="5">
    <source>
        <dbReference type="ARBA" id="ARBA00022989"/>
    </source>
</evidence>
<dbReference type="PROSITE" id="PS50929">
    <property type="entry name" value="ABC_TM1F"/>
    <property type="match status" value="1"/>
</dbReference>
<keyword evidence="4 10" id="KW-0067">ATP-binding</keyword>
<proteinExistence type="predicted"/>
<keyword evidence="6 7" id="KW-0472">Membrane</keyword>
<feature type="transmembrane region" description="Helical" evidence="7">
    <location>
        <begin position="285"/>
        <end position="304"/>
    </location>
</feature>
<feature type="transmembrane region" description="Helical" evidence="7">
    <location>
        <begin position="245"/>
        <end position="265"/>
    </location>
</feature>
<dbReference type="InterPro" id="IPR011527">
    <property type="entry name" value="ABC1_TM_dom"/>
</dbReference>
<evidence type="ECO:0000256" key="3">
    <source>
        <dbReference type="ARBA" id="ARBA00022741"/>
    </source>
</evidence>
<sequence>MTSGHAAVALVRSAISDHKRLCAGIIAMQLVSMIAVLSQPALNARIVDSGVIAGNVGYIERTGLLMVAIVACGALSSVVAVALSSRLAADASAELRSRMFRKSARMDAEEYRGFGTHSLLTRSTVDANAVGQAVFAFAATAVTAPLITVGAVVGSFRQSWRLMPVVALTAVFLALVIGGFVLVVAPLAARLQRAIDRVNLTLREQLVGVRVIRLFRRERTVGVRFREANDDLTGLARRVGAAQALLFPVALAITNIAVAMTTMWSADLIGAGKMTIGDLTAFTGYLSQVVSGLVLFLPVIMLWPRAQASGGRIREVLDSAEADAGGTAQSPAFGEAVPVDFAGVGVRYAGAHQSSLAEITVDCPAGGITGVVGGTSSGKSTLMAIVVRLVDATLGHVDLGGVRVTDLPLAALRRDVVLIRGDHQLVAGTVRSNLRLADGDAADDRLWRALDAARIGGALRDRDGLDTAVAQGGRNFSGGQRQRLALARAIVRAPRVLLLDDALSAMDRPTAAAVLRGLREALPDTTLLIAAQQVATVADADRIVVLDRGRTVGVGTHGELLDSCEVYRELAAAQGRRVPDADARVPEAAR</sequence>
<feature type="transmembrane region" description="Helical" evidence="7">
    <location>
        <begin position="165"/>
        <end position="189"/>
    </location>
</feature>
<dbReference type="InterPro" id="IPR003593">
    <property type="entry name" value="AAA+_ATPase"/>
</dbReference>
<feature type="transmembrane region" description="Helical" evidence="7">
    <location>
        <begin position="129"/>
        <end position="153"/>
    </location>
</feature>
<feature type="transmembrane region" description="Helical" evidence="7">
    <location>
        <begin position="21"/>
        <end position="42"/>
    </location>
</feature>
<dbReference type="CDD" id="cd18548">
    <property type="entry name" value="ABC_6TM_Tm287_like"/>
    <property type="match status" value="1"/>
</dbReference>
<reference evidence="11" key="1">
    <citation type="journal article" date="2019" name="Int. J. Syst. Evol. Microbiol.">
        <title>The Global Catalogue of Microorganisms (GCM) 10K type strain sequencing project: providing services to taxonomists for standard genome sequencing and annotation.</title>
        <authorList>
            <consortium name="The Broad Institute Genomics Platform"/>
            <consortium name="The Broad Institute Genome Sequencing Center for Infectious Disease"/>
            <person name="Wu L."/>
            <person name="Ma J."/>
        </authorList>
    </citation>
    <scope>NUCLEOTIDE SEQUENCE [LARGE SCALE GENOMIC DNA]</scope>
    <source>
        <strain evidence="11">JCM 16227</strain>
    </source>
</reference>
<dbReference type="PANTHER" id="PTHR43394">
    <property type="entry name" value="ATP-DEPENDENT PERMEASE MDL1, MITOCHONDRIAL"/>
    <property type="match status" value="1"/>
</dbReference>
<evidence type="ECO:0000256" key="4">
    <source>
        <dbReference type="ARBA" id="ARBA00022840"/>
    </source>
</evidence>
<dbReference type="PROSITE" id="PS00211">
    <property type="entry name" value="ABC_TRANSPORTER_1"/>
    <property type="match status" value="1"/>
</dbReference>
<dbReference type="InterPro" id="IPR036640">
    <property type="entry name" value="ABC1_TM_sf"/>
</dbReference>
<evidence type="ECO:0000259" key="9">
    <source>
        <dbReference type="PROSITE" id="PS50929"/>
    </source>
</evidence>
<dbReference type="EMBL" id="BAAARB010000011">
    <property type="protein sequence ID" value="GAA2381859.1"/>
    <property type="molecule type" value="Genomic_DNA"/>
</dbReference>
<dbReference type="SUPFAM" id="SSF52540">
    <property type="entry name" value="P-loop containing nucleoside triphosphate hydrolases"/>
    <property type="match status" value="1"/>
</dbReference>
<evidence type="ECO:0000256" key="7">
    <source>
        <dbReference type="SAM" id="Phobius"/>
    </source>
</evidence>
<dbReference type="PANTHER" id="PTHR43394:SF1">
    <property type="entry name" value="ATP-BINDING CASSETTE SUB-FAMILY B MEMBER 10, MITOCHONDRIAL"/>
    <property type="match status" value="1"/>
</dbReference>
<dbReference type="Gene3D" id="1.20.1560.10">
    <property type="entry name" value="ABC transporter type 1, transmembrane domain"/>
    <property type="match status" value="1"/>
</dbReference>
<dbReference type="InterPro" id="IPR039421">
    <property type="entry name" value="Type_1_exporter"/>
</dbReference>
<keyword evidence="3" id="KW-0547">Nucleotide-binding</keyword>